<reference evidence="4 6" key="2">
    <citation type="submission" date="2019-03" db="EMBL/GenBank/DDBJ databases">
        <title>Genomic Encyclopedia of Type Strains, Phase IV (KMG-IV): sequencing the most valuable type-strain genomes for metagenomic binning, comparative biology and taxonomic classification.</title>
        <authorList>
            <person name="Goeker M."/>
        </authorList>
    </citation>
    <scope>NUCLEOTIDE SEQUENCE [LARGE SCALE GENOMIC DNA]</scope>
    <source>
        <strain evidence="4 6">DSM 20580</strain>
    </source>
</reference>
<evidence type="ECO:0000313" key="6">
    <source>
        <dbReference type="Proteomes" id="UP000294641"/>
    </source>
</evidence>
<dbReference type="OrthoDB" id="9812495at2"/>
<dbReference type="SMART" id="SM00530">
    <property type="entry name" value="HTH_XRE"/>
    <property type="match status" value="1"/>
</dbReference>
<dbReference type="GO" id="GO:0003677">
    <property type="term" value="F:DNA binding"/>
    <property type="evidence" value="ECO:0007669"/>
    <property type="project" value="UniProtKB-KW"/>
</dbReference>
<dbReference type="SUPFAM" id="SSF47413">
    <property type="entry name" value="lambda repressor-like DNA-binding domains"/>
    <property type="match status" value="1"/>
</dbReference>
<dbReference type="InterPro" id="IPR010982">
    <property type="entry name" value="Lambda_DNA-bd_dom_sf"/>
</dbReference>
<dbReference type="PANTHER" id="PTHR46558:SF11">
    <property type="entry name" value="HTH-TYPE TRANSCRIPTIONAL REGULATOR XRE"/>
    <property type="match status" value="1"/>
</dbReference>
<dbReference type="CDD" id="cd00093">
    <property type="entry name" value="HTH_XRE"/>
    <property type="match status" value="1"/>
</dbReference>
<dbReference type="PROSITE" id="PS50943">
    <property type="entry name" value="HTH_CROC1"/>
    <property type="match status" value="1"/>
</dbReference>
<dbReference type="EMBL" id="UGNP01000001">
    <property type="protein sequence ID" value="STX09625.1"/>
    <property type="molecule type" value="Genomic_DNA"/>
</dbReference>
<gene>
    <name evidence="4" type="ORF">DFR61_13320</name>
    <name evidence="3" type="ORF">NCTC10597_01313</name>
</gene>
<evidence type="ECO:0000313" key="5">
    <source>
        <dbReference type="Proteomes" id="UP000254330"/>
    </source>
</evidence>
<protein>
    <submittedName>
        <fullName evidence="4">Transcriptional regulator with XRE-family HTH domain</fullName>
    </submittedName>
    <submittedName>
        <fullName evidence="3">Transcriptional repressor DicA</fullName>
    </submittedName>
</protein>
<keyword evidence="6" id="KW-1185">Reference proteome</keyword>
<keyword evidence="1" id="KW-0238">DNA-binding</keyword>
<dbReference type="Pfam" id="PF01381">
    <property type="entry name" value="HTH_3"/>
    <property type="match status" value="1"/>
</dbReference>
<dbReference type="AlphaFoldDB" id="A0A8B4QA96"/>
<name>A0A8B4QA96_9BACL</name>
<dbReference type="Proteomes" id="UP000254330">
    <property type="component" value="Unassembled WGS sequence"/>
</dbReference>
<comment type="caution">
    <text evidence="3">The sequence shown here is derived from an EMBL/GenBank/DDBJ whole genome shotgun (WGS) entry which is preliminary data.</text>
</comment>
<evidence type="ECO:0000313" key="3">
    <source>
        <dbReference type="EMBL" id="STX09625.1"/>
    </source>
</evidence>
<evidence type="ECO:0000256" key="1">
    <source>
        <dbReference type="ARBA" id="ARBA00023125"/>
    </source>
</evidence>
<dbReference type="PANTHER" id="PTHR46558">
    <property type="entry name" value="TRACRIPTIONAL REGULATORY PROTEIN-RELATED-RELATED"/>
    <property type="match status" value="1"/>
</dbReference>
<feature type="domain" description="HTH cro/C1-type" evidence="2">
    <location>
        <begin position="8"/>
        <end position="62"/>
    </location>
</feature>
<dbReference type="InterPro" id="IPR001387">
    <property type="entry name" value="Cro/C1-type_HTH"/>
</dbReference>
<dbReference type="Proteomes" id="UP000294641">
    <property type="component" value="Unassembled WGS sequence"/>
</dbReference>
<sequence length="364" mass="41935">MLDLAHTLTYLRKQHQLTQKDLAQFLDVSTAAISKWETGQSFPDITTLPKLASYFNISIDKLLGYEPQLSKENIQAIYKKLSQDFKTEPFNDVILKIEKLEKQYYSCHPLLVQLSVLLLNYLHLAQDRFSEIALLIEKLTERTHLESQDPKLVQLAISIHAQVATILQQPEKVLQLLGTQVSPYAGNDIILANAYLMLENRDAAEETFQISLYQGVISNMSVFSNYMQVQEQSLFEESVLRGEEMIRIFDLKNLHFSCCLNFYLSAAQRYSQLDQQDACLRMLTNYVETVINIPKPMELHGDDFFTKIDQWIQRELDLGPSIPSDEDTIRQKMIAGISENPYFEKYREHPTLLALIDSISKEAN</sequence>
<dbReference type="EMBL" id="SNZG01000033">
    <property type="protein sequence ID" value="TDR34985.1"/>
    <property type="molecule type" value="Genomic_DNA"/>
</dbReference>
<dbReference type="RefSeq" id="WP_109350430.1">
    <property type="nucleotide sequence ID" value="NZ_BJUE01000033.1"/>
</dbReference>
<reference evidence="3 5" key="1">
    <citation type="submission" date="2018-06" db="EMBL/GenBank/DDBJ databases">
        <authorList>
            <consortium name="Pathogen Informatics"/>
            <person name="Doyle S."/>
        </authorList>
    </citation>
    <scope>NUCLEOTIDE SEQUENCE [LARGE SCALE GENOMIC DNA]</scope>
    <source>
        <strain evidence="3 5">NCTC10597</strain>
    </source>
</reference>
<evidence type="ECO:0000313" key="4">
    <source>
        <dbReference type="EMBL" id="TDR34985.1"/>
    </source>
</evidence>
<dbReference type="Gene3D" id="1.10.260.40">
    <property type="entry name" value="lambda repressor-like DNA-binding domains"/>
    <property type="match status" value="1"/>
</dbReference>
<evidence type="ECO:0000259" key="2">
    <source>
        <dbReference type="PROSITE" id="PS50943"/>
    </source>
</evidence>
<accession>A0A8B4QA96</accession>
<proteinExistence type="predicted"/>
<organism evidence="3 5">
    <name type="scientific">Kurthia zopfii</name>
    <dbReference type="NCBI Taxonomy" id="1650"/>
    <lineage>
        <taxon>Bacteria</taxon>
        <taxon>Bacillati</taxon>
        <taxon>Bacillota</taxon>
        <taxon>Bacilli</taxon>
        <taxon>Bacillales</taxon>
        <taxon>Caryophanaceae</taxon>
        <taxon>Kurthia</taxon>
    </lineage>
</organism>